<accession>A0A239FLQ0</accession>
<evidence type="ECO:0000313" key="2">
    <source>
        <dbReference type="EMBL" id="SNS57800.1"/>
    </source>
</evidence>
<sequence>MKRELKDKKIVIRVTETQFKKLAEGILEEDKSISQFIREAIREKLK</sequence>
<proteinExistence type="predicted"/>
<evidence type="ECO:0000313" key="3">
    <source>
        <dbReference type="Proteomes" id="UP000198480"/>
    </source>
</evidence>
<dbReference type="Pfam" id="PF01402">
    <property type="entry name" value="RHH_1"/>
    <property type="match status" value="1"/>
</dbReference>
<dbReference type="InterPro" id="IPR002145">
    <property type="entry name" value="CopG"/>
</dbReference>
<name>A0A239FLQ0_9BACT</name>
<dbReference type="EMBL" id="FZOK01000013">
    <property type="protein sequence ID" value="SNS57800.1"/>
    <property type="molecule type" value="Genomic_DNA"/>
</dbReference>
<protein>
    <submittedName>
        <fullName evidence="2">Ribbon-helix-helix protein, copG family</fullName>
    </submittedName>
</protein>
<feature type="domain" description="Ribbon-helix-helix protein CopG" evidence="1">
    <location>
        <begin position="10"/>
        <end position="45"/>
    </location>
</feature>
<dbReference type="RefSeq" id="WP_141107404.1">
    <property type="nucleotide sequence ID" value="NZ_FZOK01000013.1"/>
</dbReference>
<gene>
    <name evidence="2" type="ORF">SAMN06295967_11326</name>
</gene>
<dbReference type="GO" id="GO:0006355">
    <property type="term" value="P:regulation of DNA-templated transcription"/>
    <property type="evidence" value="ECO:0007669"/>
    <property type="project" value="InterPro"/>
</dbReference>
<keyword evidence="3" id="KW-1185">Reference proteome</keyword>
<reference evidence="3" key="1">
    <citation type="submission" date="2017-06" db="EMBL/GenBank/DDBJ databases">
        <authorList>
            <person name="Varghese N."/>
            <person name="Submissions S."/>
        </authorList>
    </citation>
    <scope>NUCLEOTIDE SEQUENCE [LARGE SCALE GENOMIC DNA]</scope>
    <source>
        <strain evidence="3">5C</strain>
    </source>
</reference>
<evidence type="ECO:0000259" key="1">
    <source>
        <dbReference type="Pfam" id="PF01402"/>
    </source>
</evidence>
<dbReference type="Proteomes" id="UP000198480">
    <property type="component" value="Unassembled WGS sequence"/>
</dbReference>
<organism evidence="2 3">
    <name type="scientific">Belliella buryatensis</name>
    <dbReference type="NCBI Taxonomy" id="1500549"/>
    <lineage>
        <taxon>Bacteria</taxon>
        <taxon>Pseudomonadati</taxon>
        <taxon>Bacteroidota</taxon>
        <taxon>Cytophagia</taxon>
        <taxon>Cytophagales</taxon>
        <taxon>Cyclobacteriaceae</taxon>
        <taxon>Belliella</taxon>
    </lineage>
</organism>
<dbReference type="AlphaFoldDB" id="A0A239FLQ0"/>